<dbReference type="Gene3D" id="2.40.128.20">
    <property type="match status" value="1"/>
</dbReference>
<evidence type="ECO:0000313" key="2">
    <source>
        <dbReference type="EMBL" id="JAG92363.1"/>
    </source>
</evidence>
<sequence>MHSFGVAVFLALCATVISAQPSQKDLYEALDTKEKIWTVFRSYELYGPDGKHTCVYAKQQTLSGNDYKFEQGFKDGSKWQNETLYGKLSEQGGEAVLTVSRNPDVGQGIEYTLRYWEEDDHCGILSFTNAENELHCELHIWQGNLPSTGRLCPCELTYDRICSSLRKYLVYTSDCV</sequence>
<evidence type="ECO:0008006" key="3">
    <source>
        <dbReference type="Google" id="ProtNLM"/>
    </source>
</evidence>
<reference evidence="2" key="1">
    <citation type="journal article" date="2015" name="PLoS ONE">
        <title>An Insight into the Sialome of the Lone Star Tick, Amblyomma americanum, with a Glimpse on Its Time Dependent Gene Expression.</title>
        <authorList>
            <person name="Karim S."/>
            <person name="Ribeiro J.M."/>
        </authorList>
    </citation>
    <scope>NUCLEOTIDE SEQUENCE</scope>
    <source>
        <tissue evidence="2">Salivary gland</tissue>
    </source>
</reference>
<dbReference type="InterPro" id="IPR012674">
    <property type="entry name" value="Calycin"/>
</dbReference>
<feature type="signal peptide" evidence="1">
    <location>
        <begin position="1"/>
        <end position="19"/>
    </location>
</feature>
<evidence type="ECO:0000256" key="1">
    <source>
        <dbReference type="SAM" id="SignalP"/>
    </source>
</evidence>
<feature type="chain" id="PRO_5002203129" description="Lipocalin-2 1" evidence="1">
    <location>
        <begin position="20"/>
        <end position="176"/>
    </location>
</feature>
<dbReference type="EMBL" id="GBZX01000377">
    <property type="protein sequence ID" value="JAG92363.1"/>
    <property type="molecule type" value="mRNA"/>
</dbReference>
<protein>
    <recommendedName>
        <fullName evidence="3">Lipocalin-2 1</fullName>
    </recommendedName>
</protein>
<name>A0A0C9SFA5_AMBAM</name>
<accession>A0A0C9SFA5</accession>
<proteinExistence type="evidence at transcript level"/>
<keyword evidence="1" id="KW-0732">Signal</keyword>
<dbReference type="SUPFAM" id="SSF50814">
    <property type="entry name" value="Lipocalins"/>
    <property type="match status" value="1"/>
</dbReference>
<organism evidence="2">
    <name type="scientific">Amblyomma americanum</name>
    <name type="common">Lone star tick</name>
    <dbReference type="NCBI Taxonomy" id="6943"/>
    <lineage>
        <taxon>Eukaryota</taxon>
        <taxon>Metazoa</taxon>
        <taxon>Ecdysozoa</taxon>
        <taxon>Arthropoda</taxon>
        <taxon>Chelicerata</taxon>
        <taxon>Arachnida</taxon>
        <taxon>Acari</taxon>
        <taxon>Parasitiformes</taxon>
        <taxon>Ixodida</taxon>
        <taxon>Ixodoidea</taxon>
        <taxon>Ixodidae</taxon>
        <taxon>Amblyomminae</taxon>
        <taxon>Amblyomma</taxon>
    </lineage>
</organism>
<dbReference type="AlphaFoldDB" id="A0A0C9SFA5"/>